<dbReference type="RefSeq" id="WP_183255057.1">
    <property type="nucleotide sequence ID" value="NZ_BAAAFF010000001.1"/>
</dbReference>
<feature type="domain" description="Glutamine amidotransferase" evidence="1">
    <location>
        <begin position="29"/>
        <end position="184"/>
    </location>
</feature>
<protein>
    <submittedName>
        <fullName evidence="2">GMP synthase-like glutamine amidotransferase</fullName>
    </submittedName>
</protein>
<dbReference type="CDD" id="cd01741">
    <property type="entry name" value="GATase1_1"/>
    <property type="match status" value="1"/>
</dbReference>
<dbReference type="InterPro" id="IPR044992">
    <property type="entry name" value="ChyE-like"/>
</dbReference>
<dbReference type="PANTHER" id="PTHR42695:SF5">
    <property type="entry name" value="GLUTAMINE AMIDOTRANSFERASE YLR126C-RELATED"/>
    <property type="match status" value="1"/>
</dbReference>
<dbReference type="GO" id="GO:0005829">
    <property type="term" value="C:cytosol"/>
    <property type="evidence" value="ECO:0007669"/>
    <property type="project" value="TreeGrafter"/>
</dbReference>
<comment type="caution">
    <text evidence="2">The sequence shown here is derived from an EMBL/GenBank/DDBJ whole genome shotgun (WGS) entry which is preliminary data.</text>
</comment>
<dbReference type="Gene3D" id="3.40.50.880">
    <property type="match status" value="1"/>
</dbReference>
<proteinExistence type="predicted"/>
<evidence type="ECO:0000313" key="2">
    <source>
        <dbReference type="EMBL" id="MBB5292545.1"/>
    </source>
</evidence>
<dbReference type="GO" id="GO:0016740">
    <property type="term" value="F:transferase activity"/>
    <property type="evidence" value="ECO:0007669"/>
    <property type="project" value="UniProtKB-KW"/>
</dbReference>
<evidence type="ECO:0000313" key="3">
    <source>
        <dbReference type="Proteomes" id="UP000566663"/>
    </source>
</evidence>
<accession>A0A7W8MH29</accession>
<keyword evidence="3" id="KW-1185">Reference proteome</keyword>
<reference evidence="2 3" key="1">
    <citation type="submission" date="2020-08" db="EMBL/GenBank/DDBJ databases">
        <title>Genomic Encyclopedia of Type Strains, Phase IV (KMG-IV): sequencing the most valuable type-strain genomes for metagenomic binning, comparative biology and taxonomic classification.</title>
        <authorList>
            <person name="Goeker M."/>
        </authorList>
    </citation>
    <scope>NUCLEOTIDE SEQUENCE [LARGE SCALE GENOMIC DNA]</scope>
    <source>
        <strain evidence="2 3">DSM 25335</strain>
    </source>
</reference>
<gene>
    <name evidence="2" type="ORF">HNQ67_002069</name>
</gene>
<dbReference type="PROSITE" id="PS51273">
    <property type="entry name" value="GATASE_TYPE_1"/>
    <property type="match status" value="1"/>
</dbReference>
<dbReference type="PANTHER" id="PTHR42695">
    <property type="entry name" value="GLUTAMINE AMIDOTRANSFERASE YLR126C-RELATED"/>
    <property type="match status" value="1"/>
</dbReference>
<keyword evidence="2" id="KW-0315">Glutamine amidotransferase</keyword>
<evidence type="ECO:0000259" key="1">
    <source>
        <dbReference type="Pfam" id="PF00117"/>
    </source>
</evidence>
<organism evidence="2 3">
    <name type="scientific">Brevundimonas basaltis</name>
    <dbReference type="NCBI Taxonomy" id="472166"/>
    <lineage>
        <taxon>Bacteria</taxon>
        <taxon>Pseudomonadati</taxon>
        <taxon>Pseudomonadota</taxon>
        <taxon>Alphaproteobacteria</taxon>
        <taxon>Caulobacterales</taxon>
        <taxon>Caulobacteraceae</taxon>
        <taxon>Brevundimonas</taxon>
    </lineage>
</organism>
<dbReference type="Pfam" id="PF00117">
    <property type="entry name" value="GATase"/>
    <property type="match status" value="1"/>
</dbReference>
<dbReference type="AlphaFoldDB" id="A0A7W8MH29"/>
<name>A0A7W8MH29_9CAUL</name>
<dbReference type="Proteomes" id="UP000566663">
    <property type="component" value="Unassembled WGS sequence"/>
</dbReference>
<dbReference type="EMBL" id="JACHFZ010000004">
    <property type="protein sequence ID" value="MBB5292545.1"/>
    <property type="molecule type" value="Genomic_DNA"/>
</dbReference>
<dbReference type="SUPFAM" id="SSF52317">
    <property type="entry name" value="Class I glutamine amidotransferase-like"/>
    <property type="match status" value="1"/>
</dbReference>
<dbReference type="InterPro" id="IPR017926">
    <property type="entry name" value="GATASE"/>
</dbReference>
<dbReference type="InterPro" id="IPR029062">
    <property type="entry name" value="Class_I_gatase-like"/>
</dbReference>
<sequence>MRRIAILETGTPPPALADRHGDYPAMFRTLLGEGHEIEVFRSQAGEWPDPADFDAAIITGSAAGVYEDQPWIADLLDWVRGAKGRTGLIGVCFGHQAMAEALGGRVEKSERGWGVGLHRYEVASTEPWMSPPAGTVAIPASHQDQVVEKPAEARVILRSAFTPFAGLAWDDDAISLQGHPEFSPAYAADLTAGRRERIGAAVTDAALDSLARPDDRAVIGQWLRRFIASRPRRQAVQSRAR</sequence>
<keyword evidence="2" id="KW-0808">Transferase</keyword>